<sequence length="318" mass="35590">MTNQGKFITFKCYTNDLMMAQSGLYELVPSKFIVLQKSDNAGEEFDNHLTGLDISNNDEYHKTIRGIMYKNFTASEKNGNVQTTIQQCAFGGIISSGDVNMLSHDFVEGVMFNEVYVHVNGEDAMNRTVMLSNPTTDSDFSTLAKPCFERKTGETGIYSRGVKQDRNTPDYLFEFDAVLVLYNVWNKVDKTLKYADVPMGIYELNAKQVLYMTKESNYGSGTSWATRISTAMPFIGNRAAVQAEDQSTSYHTMIAAISKLGECVANMQEIVATKAGELEETKARFAEFKNNRHVNVPYIVGNAWYVNGHYVSPAIITT</sequence>
<evidence type="ECO:0000313" key="1">
    <source>
        <dbReference type="EMBL" id="DAD71967.1"/>
    </source>
</evidence>
<accession>A0A8S5LQ37</accession>
<reference evidence="1" key="1">
    <citation type="journal article" date="2021" name="Proc. Natl. Acad. Sci. U.S.A.">
        <title>A Catalog of Tens of Thousands of Viruses from Human Metagenomes Reveals Hidden Associations with Chronic Diseases.</title>
        <authorList>
            <person name="Tisza M.J."/>
            <person name="Buck C.B."/>
        </authorList>
    </citation>
    <scope>NUCLEOTIDE SEQUENCE</scope>
    <source>
        <strain evidence="1">Ct0f722</strain>
    </source>
</reference>
<organism evidence="1">
    <name type="scientific">Myoviridae sp. ct0f722</name>
    <dbReference type="NCBI Taxonomy" id="2827599"/>
    <lineage>
        <taxon>Viruses</taxon>
        <taxon>Duplodnaviria</taxon>
        <taxon>Heunggongvirae</taxon>
        <taxon>Uroviricota</taxon>
        <taxon>Caudoviricetes</taxon>
    </lineage>
</organism>
<name>A0A8S5LQ37_9CAUD</name>
<protein>
    <submittedName>
        <fullName evidence="1">Uncharacterized protein</fullName>
    </submittedName>
</protein>
<dbReference type="EMBL" id="BK015890">
    <property type="protein sequence ID" value="DAD71967.1"/>
    <property type="molecule type" value="Genomic_DNA"/>
</dbReference>
<proteinExistence type="predicted"/>